<feature type="coiled-coil region" evidence="1">
    <location>
        <begin position="1"/>
        <end position="35"/>
    </location>
</feature>
<keyword evidence="1" id="KW-0175">Coiled coil</keyword>
<evidence type="ECO:0000256" key="1">
    <source>
        <dbReference type="SAM" id="Coils"/>
    </source>
</evidence>
<organism evidence="2 3">
    <name type="scientific">Paramarasmius palmivorus</name>
    <dbReference type="NCBI Taxonomy" id="297713"/>
    <lineage>
        <taxon>Eukaryota</taxon>
        <taxon>Fungi</taxon>
        <taxon>Dikarya</taxon>
        <taxon>Basidiomycota</taxon>
        <taxon>Agaricomycotina</taxon>
        <taxon>Agaricomycetes</taxon>
        <taxon>Agaricomycetidae</taxon>
        <taxon>Agaricales</taxon>
        <taxon>Marasmiineae</taxon>
        <taxon>Marasmiaceae</taxon>
        <taxon>Paramarasmius</taxon>
    </lineage>
</organism>
<proteinExistence type="predicted"/>
<protein>
    <recommendedName>
        <fullName evidence="4">F-box domain-containing protein</fullName>
    </recommendedName>
</protein>
<sequence>MKRYGSELDRLRKVVQELELERNTLQRRLDERRNLASAIRRLPIEIWDTIFRQVVVSWPDHRKKPTNHSLYLHYQHSEMREECISGEVLAPPMVLSQVSSFWRNMVHSMPYLWASISVDVYGLNVDITPLLKIYYQRSENYPLTIEIINSEWKAEGGFDRRLRVMIEDEYYDPEEVGLDTFMFLMQLVSRCEVLSLDLPLGRFDDEEIPQLSFPILHTFICDRTLSPEWLLRAIQQAPRHRENKQVN</sequence>
<evidence type="ECO:0008006" key="4">
    <source>
        <dbReference type="Google" id="ProtNLM"/>
    </source>
</evidence>
<dbReference type="Proteomes" id="UP001383192">
    <property type="component" value="Unassembled WGS sequence"/>
</dbReference>
<accession>A0AAW0BYZ1</accession>
<evidence type="ECO:0000313" key="3">
    <source>
        <dbReference type="Proteomes" id="UP001383192"/>
    </source>
</evidence>
<gene>
    <name evidence="2" type="ORF">VNI00_013397</name>
</gene>
<name>A0AAW0BYZ1_9AGAR</name>
<dbReference type="EMBL" id="JAYKXP010000068">
    <property type="protein sequence ID" value="KAK7032029.1"/>
    <property type="molecule type" value="Genomic_DNA"/>
</dbReference>
<evidence type="ECO:0000313" key="2">
    <source>
        <dbReference type="EMBL" id="KAK7032029.1"/>
    </source>
</evidence>
<keyword evidence="3" id="KW-1185">Reference proteome</keyword>
<dbReference type="AlphaFoldDB" id="A0AAW0BYZ1"/>
<reference evidence="2 3" key="1">
    <citation type="submission" date="2024-01" db="EMBL/GenBank/DDBJ databases">
        <title>A draft genome for a cacao thread blight-causing isolate of Paramarasmius palmivorus.</title>
        <authorList>
            <person name="Baruah I.K."/>
            <person name="Bukari Y."/>
            <person name="Amoako-Attah I."/>
            <person name="Meinhardt L.W."/>
            <person name="Bailey B.A."/>
            <person name="Cohen S.P."/>
        </authorList>
    </citation>
    <scope>NUCLEOTIDE SEQUENCE [LARGE SCALE GENOMIC DNA]</scope>
    <source>
        <strain evidence="2 3">GH-12</strain>
    </source>
</reference>
<comment type="caution">
    <text evidence="2">The sequence shown here is derived from an EMBL/GenBank/DDBJ whole genome shotgun (WGS) entry which is preliminary data.</text>
</comment>